<evidence type="ECO:0000256" key="1">
    <source>
        <dbReference type="ARBA" id="ARBA00023015"/>
    </source>
</evidence>
<feature type="transmembrane region" description="Helical" evidence="4">
    <location>
        <begin position="130"/>
        <end position="152"/>
    </location>
</feature>
<dbReference type="PANTHER" id="PTHR43280:SF29">
    <property type="entry name" value="ARAC-FAMILY TRANSCRIPTIONAL REGULATOR"/>
    <property type="match status" value="1"/>
</dbReference>
<feature type="transmembrane region" description="Helical" evidence="4">
    <location>
        <begin position="75"/>
        <end position="93"/>
    </location>
</feature>
<sequence length="369" mass="42679">MEHVLAPLNSFIIIVIVGSIFLLSFLLLGNLLKVNRKANILLALFLLIWASFWMDELLGMIGIKTYSPTLIETLGVIQTFAAILFYFSVLYYTNPYRKLRKKDSLHLIIPILVAVVTLFDIEIGERFDSYRWFVLVLLIQAAFYILTSLLLLQKHEKRIELFNSNRELVDLKWIKQIIFSLIAISIFIIVYNLIISEGNLNIFGNVFSLIILLFLAYNTLKQKEIFLISEEELEKVLEEKSLEQKGKQKLLSDEEIIVLRDKLESLMKGKRPYLEGDLSLSKLAEFIEITPHHLSYLLNEGFNKNFFQYVNHYRVEEAKKLLLSEEYKHISIIGIAYDSGFNSKTAFNTVFKKETGLTPSLFKKNSGSL</sequence>
<dbReference type="GO" id="GO:0043565">
    <property type="term" value="F:sequence-specific DNA binding"/>
    <property type="evidence" value="ECO:0007669"/>
    <property type="project" value="InterPro"/>
</dbReference>
<keyword evidence="1" id="KW-0805">Transcription regulation</keyword>
<accession>A0A419X633</accession>
<proteinExistence type="predicted"/>
<dbReference type="InterPro" id="IPR018060">
    <property type="entry name" value="HTH_AraC"/>
</dbReference>
<evidence type="ECO:0000256" key="2">
    <source>
        <dbReference type="ARBA" id="ARBA00023125"/>
    </source>
</evidence>
<dbReference type="AlphaFoldDB" id="A0A419X633"/>
<keyword evidence="4" id="KW-0472">Membrane</keyword>
<feature type="transmembrane region" description="Helical" evidence="4">
    <location>
        <begin position="6"/>
        <end position="28"/>
    </location>
</feature>
<keyword evidence="2" id="KW-0238">DNA-binding</keyword>
<feature type="transmembrane region" description="Helical" evidence="4">
    <location>
        <begin position="200"/>
        <end position="220"/>
    </location>
</feature>
<dbReference type="PROSITE" id="PS01124">
    <property type="entry name" value="HTH_ARAC_FAMILY_2"/>
    <property type="match status" value="1"/>
</dbReference>
<reference evidence="6 7" key="1">
    <citation type="submission" date="2018-09" db="EMBL/GenBank/DDBJ databases">
        <title>Genomic Encyclopedia of Archaeal and Bacterial Type Strains, Phase II (KMG-II): from individual species to whole genera.</title>
        <authorList>
            <person name="Goeker M."/>
        </authorList>
    </citation>
    <scope>NUCLEOTIDE SEQUENCE [LARGE SCALE GENOMIC DNA]</scope>
    <source>
        <strain evidence="6 7">DSM 21950</strain>
    </source>
</reference>
<evidence type="ECO:0000313" key="7">
    <source>
        <dbReference type="Proteomes" id="UP000284531"/>
    </source>
</evidence>
<protein>
    <submittedName>
        <fullName evidence="6">AraC family transcriptional regulator</fullName>
    </submittedName>
</protein>
<dbReference type="InterPro" id="IPR018062">
    <property type="entry name" value="HTH_AraC-typ_CS"/>
</dbReference>
<dbReference type="Gene3D" id="1.10.10.60">
    <property type="entry name" value="Homeodomain-like"/>
    <property type="match status" value="2"/>
</dbReference>
<dbReference type="InterPro" id="IPR009057">
    <property type="entry name" value="Homeodomain-like_sf"/>
</dbReference>
<dbReference type="GO" id="GO:0003700">
    <property type="term" value="F:DNA-binding transcription factor activity"/>
    <property type="evidence" value="ECO:0007669"/>
    <property type="project" value="InterPro"/>
</dbReference>
<feature type="transmembrane region" description="Helical" evidence="4">
    <location>
        <begin position="105"/>
        <end position="124"/>
    </location>
</feature>
<name>A0A419X633_9BACT</name>
<evidence type="ECO:0000256" key="3">
    <source>
        <dbReference type="ARBA" id="ARBA00023163"/>
    </source>
</evidence>
<evidence type="ECO:0000259" key="5">
    <source>
        <dbReference type="PROSITE" id="PS01124"/>
    </source>
</evidence>
<dbReference type="Pfam" id="PF12833">
    <property type="entry name" value="HTH_18"/>
    <property type="match status" value="1"/>
</dbReference>
<dbReference type="PANTHER" id="PTHR43280">
    <property type="entry name" value="ARAC-FAMILY TRANSCRIPTIONAL REGULATOR"/>
    <property type="match status" value="1"/>
</dbReference>
<dbReference type="RefSeq" id="WP_120238113.1">
    <property type="nucleotide sequence ID" value="NZ_RAPQ01000008.1"/>
</dbReference>
<dbReference type="PROSITE" id="PS00041">
    <property type="entry name" value="HTH_ARAC_FAMILY_1"/>
    <property type="match status" value="1"/>
</dbReference>
<dbReference type="SMART" id="SM00342">
    <property type="entry name" value="HTH_ARAC"/>
    <property type="match status" value="1"/>
</dbReference>
<dbReference type="SUPFAM" id="SSF46689">
    <property type="entry name" value="Homeodomain-like"/>
    <property type="match status" value="1"/>
</dbReference>
<keyword evidence="4" id="KW-0812">Transmembrane</keyword>
<keyword evidence="7" id="KW-1185">Reference proteome</keyword>
<comment type="caution">
    <text evidence="6">The sequence shown here is derived from an EMBL/GenBank/DDBJ whole genome shotgun (WGS) entry which is preliminary data.</text>
</comment>
<feature type="transmembrane region" description="Helical" evidence="4">
    <location>
        <begin position="173"/>
        <end position="194"/>
    </location>
</feature>
<gene>
    <name evidence="6" type="ORF">BXY64_0184</name>
</gene>
<organism evidence="6 7">
    <name type="scientific">Marinifilum flexuosum</name>
    <dbReference type="NCBI Taxonomy" id="1117708"/>
    <lineage>
        <taxon>Bacteria</taxon>
        <taxon>Pseudomonadati</taxon>
        <taxon>Bacteroidota</taxon>
        <taxon>Bacteroidia</taxon>
        <taxon>Marinilabiliales</taxon>
        <taxon>Marinifilaceae</taxon>
    </lineage>
</organism>
<evidence type="ECO:0000313" key="6">
    <source>
        <dbReference type="EMBL" id="RKE03193.1"/>
    </source>
</evidence>
<keyword evidence="3" id="KW-0804">Transcription</keyword>
<feature type="transmembrane region" description="Helical" evidence="4">
    <location>
        <begin position="40"/>
        <end position="63"/>
    </location>
</feature>
<dbReference type="Proteomes" id="UP000284531">
    <property type="component" value="Unassembled WGS sequence"/>
</dbReference>
<dbReference type="EMBL" id="RAPQ01000008">
    <property type="protein sequence ID" value="RKE03193.1"/>
    <property type="molecule type" value="Genomic_DNA"/>
</dbReference>
<feature type="domain" description="HTH araC/xylS-type" evidence="5">
    <location>
        <begin position="264"/>
        <end position="365"/>
    </location>
</feature>
<keyword evidence="4" id="KW-1133">Transmembrane helix</keyword>
<evidence type="ECO:0000256" key="4">
    <source>
        <dbReference type="SAM" id="Phobius"/>
    </source>
</evidence>
<dbReference type="OrthoDB" id="1122790at2"/>